<keyword evidence="3" id="KW-1133">Transmembrane helix</keyword>
<feature type="domain" description="Alpha/beta hydrolase fold-3" evidence="4">
    <location>
        <begin position="116"/>
        <end position="323"/>
    </location>
</feature>
<keyword evidence="2" id="KW-0378">Hydrolase</keyword>
<feature type="transmembrane region" description="Helical" evidence="3">
    <location>
        <begin position="12"/>
        <end position="32"/>
    </location>
</feature>
<dbReference type="PANTHER" id="PTHR48081">
    <property type="entry name" value="AB HYDROLASE SUPERFAMILY PROTEIN C4A8.06C"/>
    <property type="match status" value="1"/>
</dbReference>
<dbReference type="FunFam" id="3.40.50.1820:FF:000089">
    <property type="entry name" value="Alpha/beta hydrolase"/>
    <property type="match status" value="1"/>
</dbReference>
<dbReference type="SUPFAM" id="SSF53474">
    <property type="entry name" value="alpha/beta-Hydrolases"/>
    <property type="match status" value="1"/>
</dbReference>
<sequence length="350" mass="38185">MQYRGIRQAAMLAGIVLLTLIGVVALVVYRWTQTPYGPLDYKATIGLRLVYTPPDITQPVAQLRARFAEEDLKLSDAYRARIAAVVDTFLSAEAGKLPLRLYFPATEPEASALPVVLYFHGGGFVFGSLDEYNGVCARLAQKTGAIIVSVDYRLAPEHPFPAAANDAYAALRWVAQHAAALGGDSTRLAVMGDSAGGNLAAVVAQMARDRHGPSIAYQVLFYPATQSLDFATPSHQRYGRDYGITTERIQWYTRQYLPDTADRSRPYASPLLAKEFENLPPALVVLAGFDPLRSEGEAYAKKLQAAGVPTQLVVYETMIHGFLSIEAFDQSDEAISMTASVLRPILFPHG</sequence>
<dbReference type="InterPro" id="IPR050300">
    <property type="entry name" value="GDXG_lipolytic_enzyme"/>
</dbReference>
<dbReference type="OrthoDB" id="9815425at2"/>
<dbReference type="InterPro" id="IPR029058">
    <property type="entry name" value="AB_hydrolase_fold"/>
</dbReference>
<gene>
    <name evidence="5" type="ORF">SAMN05421823_103627</name>
</gene>
<keyword evidence="6" id="KW-1185">Reference proteome</keyword>
<evidence type="ECO:0000313" key="6">
    <source>
        <dbReference type="Proteomes" id="UP000198510"/>
    </source>
</evidence>
<comment type="similarity">
    <text evidence="1">Belongs to the 'GDXG' lipolytic enzyme family.</text>
</comment>
<dbReference type="Pfam" id="PF07859">
    <property type="entry name" value="Abhydrolase_3"/>
    <property type="match status" value="1"/>
</dbReference>
<dbReference type="EMBL" id="FNFO01000003">
    <property type="protein sequence ID" value="SDK81426.1"/>
    <property type="molecule type" value="Genomic_DNA"/>
</dbReference>
<keyword evidence="3" id="KW-0812">Transmembrane</keyword>
<dbReference type="Proteomes" id="UP000198510">
    <property type="component" value="Unassembled WGS sequence"/>
</dbReference>
<dbReference type="PANTHER" id="PTHR48081:SF8">
    <property type="entry name" value="ALPHA_BETA HYDROLASE FOLD-3 DOMAIN-CONTAINING PROTEIN-RELATED"/>
    <property type="match status" value="1"/>
</dbReference>
<reference evidence="5 6" key="1">
    <citation type="submission" date="2016-10" db="EMBL/GenBank/DDBJ databases">
        <authorList>
            <person name="de Groot N.N."/>
        </authorList>
    </citation>
    <scope>NUCLEOTIDE SEQUENCE [LARGE SCALE GENOMIC DNA]</scope>
    <source>
        <strain evidence="5 6">DSM 25186</strain>
    </source>
</reference>
<evidence type="ECO:0000313" key="5">
    <source>
        <dbReference type="EMBL" id="SDK81426.1"/>
    </source>
</evidence>
<organism evidence="5 6">
    <name type="scientific">Catalinimonas alkaloidigena</name>
    <dbReference type="NCBI Taxonomy" id="1075417"/>
    <lineage>
        <taxon>Bacteria</taxon>
        <taxon>Pseudomonadati</taxon>
        <taxon>Bacteroidota</taxon>
        <taxon>Cytophagia</taxon>
        <taxon>Cytophagales</taxon>
        <taxon>Catalimonadaceae</taxon>
        <taxon>Catalinimonas</taxon>
    </lineage>
</organism>
<dbReference type="AlphaFoldDB" id="A0A1G9EZ17"/>
<proteinExistence type="inferred from homology"/>
<dbReference type="InterPro" id="IPR013094">
    <property type="entry name" value="AB_hydrolase_3"/>
</dbReference>
<keyword evidence="3" id="KW-0472">Membrane</keyword>
<dbReference type="Gene3D" id="3.40.50.1820">
    <property type="entry name" value="alpha/beta hydrolase"/>
    <property type="match status" value="1"/>
</dbReference>
<protein>
    <submittedName>
        <fullName evidence="5">Acetyl esterase</fullName>
    </submittedName>
</protein>
<dbReference type="GO" id="GO:0016787">
    <property type="term" value="F:hydrolase activity"/>
    <property type="evidence" value="ECO:0007669"/>
    <property type="project" value="UniProtKB-KW"/>
</dbReference>
<accession>A0A1G9EZ17</accession>
<dbReference type="STRING" id="1075417.SAMN05421823_103627"/>
<evidence type="ECO:0000256" key="3">
    <source>
        <dbReference type="SAM" id="Phobius"/>
    </source>
</evidence>
<evidence type="ECO:0000256" key="2">
    <source>
        <dbReference type="ARBA" id="ARBA00022801"/>
    </source>
</evidence>
<evidence type="ECO:0000256" key="1">
    <source>
        <dbReference type="ARBA" id="ARBA00010515"/>
    </source>
</evidence>
<name>A0A1G9EZ17_9BACT</name>
<evidence type="ECO:0000259" key="4">
    <source>
        <dbReference type="Pfam" id="PF07859"/>
    </source>
</evidence>